<dbReference type="RefSeq" id="WP_014247566.1">
    <property type="nucleotide sequence ID" value="NC_016622.1"/>
</dbReference>
<dbReference type="AlphaFoldDB" id="G7Z4T9"/>
<dbReference type="Pfam" id="PF01738">
    <property type="entry name" value="DLH"/>
    <property type="match status" value="1"/>
</dbReference>
<dbReference type="Proteomes" id="UP000005667">
    <property type="component" value="Chromosome"/>
</dbReference>
<gene>
    <name evidence="2" type="ordered locus">AZOLI_1225</name>
</gene>
<dbReference type="OrthoDB" id="9771666at2"/>
<dbReference type="InterPro" id="IPR002925">
    <property type="entry name" value="Dienelactn_hydro"/>
</dbReference>
<evidence type="ECO:0000259" key="1">
    <source>
        <dbReference type="Pfam" id="PF01738"/>
    </source>
</evidence>
<accession>G7Z4T9</accession>
<keyword evidence="2" id="KW-0378">Hydrolase</keyword>
<dbReference type="PANTHER" id="PTHR46623">
    <property type="entry name" value="CARBOXYMETHYLENEBUTENOLIDASE-RELATED"/>
    <property type="match status" value="1"/>
</dbReference>
<dbReference type="InterPro" id="IPR029058">
    <property type="entry name" value="AB_hydrolase_fold"/>
</dbReference>
<feature type="domain" description="Dienelactone hydrolase" evidence="1">
    <location>
        <begin position="15"/>
        <end position="233"/>
    </location>
</feature>
<dbReference type="InterPro" id="IPR051049">
    <property type="entry name" value="Dienelactone_hydrolase-like"/>
</dbReference>
<reference evidence="3" key="1">
    <citation type="journal article" date="2011" name="PLoS Genet.">
        <title>Azospirillum genomes reveal transition of bacteria from aquatic to terrestrial environments.</title>
        <authorList>
            <person name="Wisniewski-Dye F."/>
            <person name="Borziak K."/>
            <person name="Khalsa-Moyers G."/>
            <person name="Alexandre G."/>
            <person name="Sukharnikov L.O."/>
            <person name="Wuichet K."/>
            <person name="Hurst G.B."/>
            <person name="McDonald W.H."/>
            <person name="Robertson J.S."/>
            <person name="Barbe V."/>
            <person name="Calteau A."/>
            <person name="Rouy Z."/>
            <person name="Mangenot S."/>
            <person name="Prigent-Combaret C."/>
            <person name="Normand P."/>
            <person name="Boyer M."/>
            <person name="Siguier P."/>
            <person name="Dessaux Y."/>
            <person name="Elmerich C."/>
            <person name="Condemine G."/>
            <person name="Krishnen G."/>
            <person name="Kennedy I."/>
            <person name="Paterson A.H."/>
            <person name="Gonzalez V."/>
            <person name="Mavingui P."/>
            <person name="Zhulin I.B."/>
        </authorList>
    </citation>
    <scope>NUCLEOTIDE SEQUENCE [LARGE SCALE GENOMIC DNA]</scope>
    <source>
        <strain evidence="3">4B</strain>
    </source>
</reference>
<evidence type="ECO:0000313" key="2">
    <source>
        <dbReference type="EMBL" id="CBS86545.1"/>
    </source>
</evidence>
<dbReference type="EC" id="3.1.1.45" evidence="2"/>
<dbReference type="STRING" id="862719.AZOLI_1225"/>
<name>G7Z4T9_AZOL4</name>
<dbReference type="SUPFAM" id="SSF53474">
    <property type="entry name" value="alpha/beta-Hydrolases"/>
    <property type="match status" value="1"/>
</dbReference>
<dbReference type="HOGENOM" id="CLU_054590_7_3_5"/>
<keyword evidence="3" id="KW-1185">Reference proteome</keyword>
<organism evidence="2 3">
    <name type="scientific">Azospirillum lipoferum (strain 4B)</name>
    <dbReference type="NCBI Taxonomy" id="862719"/>
    <lineage>
        <taxon>Bacteria</taxon>
        <taxon>Pseudomonadati</taxon>
        <taxon>Pseudomonadota</taxon>
        <taxon>Alphaproteobacteria</taxon>
        <taxon>Rhodospirillales</taxon>
        <taxon>Azospirillaceae</taxon>
        <taxon>Azospirillum</taxon>
    </lineage>
</organism>
<dbReference type="KEGG" id="ali:AZOLI_1225"/>
<dbReference type="EMBL" id="FQ311868">
    <property type="protein sequence ID" value="CBS86545.1"/>
    <property type="molecule type" value="Genomic_DNA"/>
</dbReference>
<protein>
    <submittedName>
        <fullName evidence="2">Carboxymethylenebutenolidase</fullName>
        <ecNumber evidence="2">3.1.1.45</ecNumber>
    </submittedName>
</protein>
<proteinExistence type="predicted"/>
<sequence length="235" mass="25545">MSEVMIDAADGGRFSAYVAKPTVTSAGRLAGGLVVIQEIFGVNAVMRELCEWYASQGFLAVCPDLFWRQQPGVQLTDKTQEEWNQAFALMNGMDQDKAVEDLKAALSWVRGQEGCTGKAGSVGYCLGGRLAFMMATRSDADANVGYYGVGLEGLLGEADRIARPLLLHVAENDKFSSPDKRDALLAGVKGNRWVTAKVYPGMDHAFARPGGEHYDRDAADEANRLTVEFFRTHLG</sequence>
<dbReference type="GO" id="GO:0008806">
    <property type="term" value="F:carboxymethylenebutenolidase activity"/>
    <property type="evidence" value="ECO:0007669"/>
    <property type="project" value="UniProtKB-EC"/>
</dbReference>
<evidence type="ECO:0000313" key="3">
    <source>
        <dbReference type="Proteomes" id="UP000005667"/>
    </source>
</evidence>
<dbReference type="Gene3D" id="3.40.50.1820">
    <property type="entry name" value="alpha/beta hydrolase"/>
    <property type="match status" value="1"/>
</dbReference>
<dbReference type="PANTHER" id="PTHR46623:SF6">
    <property type="entry name" value="ALPHA_BETA-HYDROLASES SUPERFAMILY PROTEIN"/>
    <property type="match status" value="1"/>
</dbReference>